<dbReference type="InParanoid" id="Q01VV4"/>
<dbReference type="STRING" id="234267.Acid_5258"/>
<keyword evidence="1" id="KW-0813">Transport</keyword>
<evidence type="ECO:0000256" key="4">
    <source>
        <dbReference type="ARBA" id="ARBA00022982"/>
    </source>
</evidence>
<evidence type="ECO:0000259" key="8">
    <source>
        <dbReference type="PROSITE" id="PS51007"/>
    </source>
</evidence>
<evidence type="ECO:0000313" key="9">
    <source>
        <dbReference type="EMBL" id="ABJ86211.1"/>
    </source>
</evidence>
<evidence type="ECO:0000256" key="1">
    <source>
        <dbReference type="ARBA" id="ARBA00022448"/>
    </source>
</evidence>
<feature type="signal peptide" evidence="7">
    <location>
        <begin position="1"/>
        <end position="22"/>
    </location>
</feature>
<keyword evidence="4" id="KW-0249">Electron transport</keyword>
<evidence type="ECO:0000256" key="6">
    <source>
        <dbReference type="PROSITE-ProRule" id="PRU00433"/>
    </source>
</evidence>
<protein>
    <submittedName>
        <fullName evidence="9">Cytochrome c, class I</fullName>
    </submittedName>
</protein>
<dbReference type="KEGG" id="sus:Acid_5258"/>
<dbReference type="InterPro" id="IPR036909">
    <property type="entry name" value="Cyt_c-like_dom_sf"/>
</dbReference>
<dbReference type="AlphaFoldDB" id="Q01VV4"/>
<evidence type="ECO:0000256" key="2">
    <source>
        <dbReference type="ARBA" id="ARBA00022617"/>
    </source>
</evidence>
<dbReference type="GO" id="GO:0020037">
    <property type="term" value="F:heme binding"/>
    <property type="evidence" value="ECO:0007669"/>
    <property type="project" value="InterPro"/>
</dbReference>
<reference evidence="9" key="1">
    <citation type="submission" date="2006-10" db="EMBL/GenBank/DDBJ databases">
        <title>Complete sequence of Solibacter usitatus Ellin6076.</title>
        <authorList>
            <consortium name="US DOE Joint Genome Institute"/>
            <person name="Copeland A."/>
            <person name="Lucas S."/>
            <person name="Lapidus A."/>
            <person name="Barry K."/>
            <person name="Detter J.C."/>
            <person name="Glavina del Rio T."/>
            <person name="Hammon N."/>
            <person name="Israni S."/>
            <person name="Dalin E."/>
            <person name="Tice H."/>
            <person name="Pitluck S."/>
            <person name="Thompson L.S."/>
            <person name="Brettin T."/>
            <person name="Bruce D."/>
            <person name="Han C."/>
            <person name="Tapia R."/>
            <person name="Gilna P."/>
            <person name="Schmutz J."/>
            <person name="Larimer F."/>
            <person name="Land M."/>
            <person name="Hauser L."/>
            <person name="Kyrpides N."/>
            <person name="Mikhailova N."/>
            <person name="Janssen P.H."/>
            <person name="Kuske C.R."/>
            <person name="Richardson P."/>
        </authorList>
    </citation>
    <scope>NUCLEOTIDE SEQUENCE</scope>
    <source>
        <strain evidence="9">Ellin6076</strain>
    </source>
</reference>
<evidence type="ECO:0000256" key="3">
    <source>
        <dbReference type="ARBA" id="ARBA00022723"/>
    </source>
</evidence>
<keyword evidence="7" id="KW-0732">Signal</keyword>
<dbReference type="PANTHER" id="PTHR37823">
    <property type="entry name" value="CYTOCHROME C-553-LIKE"/>
    <property type="match status" value="1"/>
</dbReference>
<dbReference type="EMBL" id="CP000473">
    <property type="protein sequence ID" value="ABJ86211.1"/>
    <property type="molecule type" value="Genomic_DNA"/>
</dbReference>
<dbReference type="Pfam" id="PF00034">
    <property type="entry name" value="Cytochrom_C"/>
    <property type="match status" value="1"/>
</dbReference>
<dbReference type="Gene3D" id="1.10.760.10">
    <property type="entry name" value="Cytochrome c-like domain"/>
    <property type="match status" value="1"/>
</dbReference>
<evidence type="ECO:0000256" key="5">
    <source>
        <dbReference type="ARBA" id="ARBA00023004"/>
    </source>
</evidence>
<dbReference type="PANTHER" id="PTHR37823:SF1">
    <property type="entry name" value="CYTOCHROME C-553-LIKE"/>
    <property type="match status" value="1"/>
</dbReference>
<dbReference type="GO" id="GO:0046872">
    <property type="term" value="F:metal ion binding"/>
    <property type="evidence" value="ECO:0007669"/>
    <property type="project" value="UniProtKB-KW"/>
</dbReference>
<dbReference type="eggNOG" id="COG2010">
    <property type="taxonomic scope" value="Bacteria"/>
</dbReference>
<gene>
    <name evidence="9" type="ordered locus">Acid_5258</name>
</gene>
<dbReference type="SUPFAM" id="SSF46626">
    <property type="entry name" value="Cytochrome c"/>
    <property type="match status" value="1"/>
</dbReference>
<dbReference type="OrthoDB" id="129791at2"/>
<dbReference type="HOGENOM" id="CLU_2195202_0_0_0"/>
<dbReference type="PROSITE" id="PS51007">
    <property type="entry name" value="CYTC"/>
    <property type="match status" value="1"/>
</dbReference>
<accession>Q01VV4</accession>
<keyword evidence="5 6" id="KW-0408">Iron</keyword>
<dbReference type="GO" id="GO:0009055">
    <property type="term" value="F:electron transfer activity"/>
    <property type="evidence" value="ECO:0007669"/>
    <property type="project" value="InterPro"/>
</dbReference>
<sequence precursor="true">MHRFRFFALCLTLVAGSIGMRAAGKGDAAKGKVVFEQCAVCHNPDSDEKKMGPGLKGLFKKEKMTNGKKPNDATVRARVDEGGNGMPAYKDMLSDAEKDDLIAYLKTL</sequence>
<evidence type="ECO:0000256" key="7">
    <source>
        <dbReference type="SAM" id="SignalP"/>
    </source>
</evidence>
<feature type="chain" id="PRO_5004162727" evidence="7">
    <location>
        <begin position="23"/>
        <end position="108"/>
    </location>
</feature>
<name>Q01VV4_SOLUE</name>
<keyword evidence="3 6" id="KW-0479">Metal-binding</keyword>
<organism evidence="9">
    <name type="scientific">Solibacter usitatus (strain Ellin6076)</name>
    <dbReference type="NCBI Taxonomy" id="234267"/>
    <lineage>
        <taxon>Bacteria</taxon>
        <taxon>Pseudomonadati</taxon>
        <taxon>Acidobacteriota</taxon>
        <taxon>Terriglobia</taxon>
        <taxon>Bryobacterales</taxon>
        <taxon>Solibacteraceae</taxon>
        <taxon>Candidatus Solibacter</taxon>
    </lineage>
</organism>
<dbReference type="InterPro" id="IPR009056">
    <property type="entry name" value="Cyt_c-like_dom"/>
</dbReference>
<dbReference type="InterPro" id="IPR051811">
    <property type="entry name" value="Cytochrome_c550/c551-like"/>
</dbReference>
<feature type="domain" description="Cytochrome c" evidence="8">
    <location>
        <begin position="26"/>
        <end position="108"/>
    </location>
</feature>
<proteinExistence type="predicted"/>
<keyword evidence="2 6" id="KW-0349">Heme</keyword>